<accession>A0A0H5CFL8</accession>
<gene>
    <name evidence="1" type="ORF">BN1211_3965</name>
</gene>
<reference evidence="2" key="1">
    <citation type="journal article" date="2015" name="J. Biotechnol.">
        <title>The structure of the Cyberlindnera jadinii genome and its relation to Candida utilis analyzed by the occurrence of single nucleotide polymorphisms.</title>
        <authorList>
            <person name="Rupp O."/>
            <person name="Brinkrolf K."/>
            <person name="Buerth C."/>
            <person name="Kunigo M."/>
            <person name="Schneider J."/>
            <person name="Jaenicke S."/>
            <person name="Goesmann A."/>
            <person name="Puehler A."/>
            <person name="Jaeger K.-E."/>
            <person name="Ernst J.F."/>
        </authorList>
    </citation>
    <scope>NUCLEOTIDE SEQUENCE [LARGE SCALE GENOMIC DNA]</scope>
    <source>
        <strain evidence="2">ATCC 18201 / CBS 1600 / BCRC 20928 / JCM 3617 / NBRC 0987 / NRRL Y-1542</strain>
    </source>
</reference>
<dbReference type="EMBL" id="CDQK01000004">
    <property type="protein sequence ID" value="CEP23384.1"/>
    <property type="molecule type" value="Genomic_DNA"/>
</dbReference>
<protein>
    <submittedName>
        <fullName evidence="1">Uncharacterized protein</fullName>
    </submittedName>
</protein>
<name>A0A0H5CFL8_CYBJN</name>
<evidence type="ECO:0000313" key="1">
    <source>
        <dbReference type="EMBL" id="CEP23384.1"/>
    </source>
</evidence>
<evidence type="ECO:0000313" key="2">
    <source>
        <dbReference type="Proteomes" id="UP000038830"/>
    </source>
</evidence>
<dbReference type="AlphaFoldDB" id="A0A0H5CFL8"/>
<organism evidence="1 2">
    <name type="scientific">Cyberlindnera jadinii (strain ATCC 18201 / CBS 1600 / BCRC 20928 / JCM 3617 / NBRC 0987 / NRRL Y-1542)</name>
    <name type="common">Torula yeast</name>
    <name type="synonym">Candida utilis</name>
    <dbReference type="NCBI Taxonomy" id="983966"/>
    <lineage>
        <taxon>Eukaryota</taxon>
        <taxon>Fungi</taxon>
        <taxon>Dikarya</taxon>
        <taxon>Ascomycota</taxon>
        <taxon>Saccharomycotina</taxon>
        <taxon>Saccharomycetes</taxon>
        <taxon>Phaffomycetales</taxon>
        <taxon>Phaffomycetaceae</taxon>
        <taxon>Cyberlindnera</taxon>
    </lineage>
</organism>
<sequence>MPRTSISSGYFKQASSPLGVFKCEQDVSDDDIRTRLFHEVSRSRKPHQGLGRCVLVKDNEISNEVSLSSTRTDPFGDNC</sequence>
<dbReference type="Proteomes" id="UP000038830">
    <property type="component" value="Unassembled WGS sequence"/>
</dbReference>
<proteinExistence type="predicted"/>